<dbReference type="Proteomes" id="UP000887581">
    <property type="component" value="Unplaced"/>
</dbReference>
<feature type="domain" description="C2H2-type" evidence="6">
    <location>
        <begin position="1917"/>
        <end position="1946"/>
    </location>
</feature>
<proteinExistence type="predicted"/>
<dbReference type="SMART" id="SM00355">
    <property type="entry name" value="ZnF_C2H2"/>
    <property type="match status" value="17"/>
</dbReference>
<evidence type="ECO:0000256" key="5">
    <source>
        <dbReference type="PROSITE-ProRule" id="PRU00042"/>
    </source>
</evidence>
<reference evidence="8" key="1">
    <citation type="submission" date="2022-11" db="UniProtKB">
        <authorList>
            <consortium name="WormBaseParasite"/>
        </authorList>
    </citation>
    <scope>IDENTIFICATION</scope>
</reference>
<feature type="domain" description="C2H2-type" evidence="6">
    <location>
        <begin position="1414"/>
        <end position="1441"/>
    </location>
</feature>
<evidence type="ECO:0000256" key="2">
    <source>
        <dbReference type="ARBA" id="ARBA00022737"/>
    </source>
</evidence>
<dbReference type="PROSITE" id="PS50157">
    <property type="entry name" value="ZINC_FINGER_C2H2_2"/>
    <property type="match status" value="3"/>
</dbReference>
<evidence type="ECO:0000256" key="4">
    <source>
        <dbReference type="ARBA" id="ARBA00022833"/>
    </source>
</evidence>
<keyword evidence="4" id="KW-0862">Zinc</keyword>
<accession>A0A915PDL7</accession>
<sequence length="2142" mass="242956">MHQVTSVFAVGYTKFVIGFRSQDLRSRKVVYFQANYSADHLTQLVYERALEEVTEPGRKRHHLAIEGNKQVTAKQEQQKKKNVMNTRPSINFTALVGYKRLQYAGPHESRTIVSRLYSFDKLANISGGFRLYLRLMTDAVLNEICDKIDSQGDHFDKSNDMNLCVSQVLRYAWSQLSEKERFIYETVARHKIQAKYKAEQKICSYPKRYAFQKLKNDGNIGNRGTKESSTLSMQWIHSLPSMPLTEFKFMSTWAKKQKENEHHHVHCKRIRCPFCRNTILKDDTLQIHILYGHHNMYVYACHCCFEGFTSLAQLKRHCCKEFAQFILQLLVQETKLEMTFAMHTLICAECNLQVPLSSFDSSSSDKKHTKLQRLLNYHSADKLVSCVTLFAVRPSEVDYITVKGCAMKFGIPLKCKYCSHKFTSAVDIEKHQLSEHSFEVIKLKCPVCPRFYVTDCFYRQVMLLMVNRDHLLSHLGEAHSMTAILETATLWPPAFSHKTSLKMGPLLQKIIGFDAMDLSRIEKPDNLSDDEDEFYEKSLLSKKIPFNEKRKPKKIRKTDQDMCYYCKHARQLMNKPLTSSLCQCVKSKCEQKSFLSKNSLVGSLVEKFTREGWLYVNGKDSILDTTMGAVIDDSVFICVKCKGLHLGDRNTLKHLRICMQKDVDSPDPEKHFDLTDSEIVIRLSQPQCSPNGRISCPECEVTSCSIASLRRHLALTHGIFAYYNIPESHKAVGIMEYIPSRTTKDTKLDLATRINVKLNLTPAGDFKMRQDGRLQSPPLMSGRDEKLFTSNTFSTQNLQETAALVEAQSINACIDRSQSLTTKEKFTCIVCFTGTDSSQQLADHFVRSHLHVCSECGSGFIDKQCLLFHLSACQKWPRKCSDGEFFPRCPICNSLLLSPAHYFHHLLHCHETRMHISQKNQQTSKTCVDSVTENPLFSSNASVSKPSCAEFADKFVCALCEMDFSNLTEHDLHLQKHPEQWNCCPVCVYFQDDCPVRTIGELFEHLIFKHTIKSFQPKGVKIVCTLCRSLSSSESTTPLAVRRCEEQMARHILYSCNGTQICFLCNDGTLYSSEKLKKHRVNVHRPIFERFGCLECSRKFHTCSAFRQHSCSVLLKCSCGANTLFTEKEFEKHFEIHLNSKKDFCLLCNMYLFSEEQLTFHALSHRIIVNGKREISLAMMEKFQTFPVMDTVMPRNMSVNGPDEERNAFVFGKVKLNKDDDEIQFLGFGYSANDTTGSINKDQNKRLDSDVIFVAETIPENFMTNVRSETASDHGTVPSLCAHPMDAISAAKLPDKNTHPDSVSSPAVLSACEEGIARNALYKQCFTTTGNDCSIGTGKALFSAKKLDVPDVIGDEDDVSVIDEPQNASLLTAEKVLKEVGKTEEAADDPDVQVVESIEKHNGAQRNLRREAKFRCNQCTEKFLTKASLLIHKETHRYDAGQTIEAVYGIPIETSLYICRLCCLAYETQVVYQIHMRTHGVLQNCERCSVVAFNEEQMKNHRDQHVASVGRQQVVYVCSQCVATYSTDERLYHHMFSYHEQAILYFCKNCGLANTNGRVVYDHIVQSECSWKNLRTISDYVIMGFTAACIFHYQPANPAQYEKRVHNNELLVVIPSECVHRSFLSQSNDVISITCPMCNSLMSFLRLQAENPRFTGSLPRTLNHAVDDNDAMMLTMLNIWKMENVDQRINTLNNEHQQTSHLVGFPGTSYIQSQIPHVNPTYIVSNVVPLSTSLSGIYISRNRSRGPMNSIGQSTIGVKQPSSQISWVPARQALSGASASALVPSTSSLEASVRNTSMARSVNGAVTFASLNNSNSHPSTSAVASSTSQILASSVCAHAGIVPSLPSSKTPPYLQPYRGALEAVGLMVGTEMVTRDYIVKTADGQYFCAHSGCANVRIEKITSGRVHNLRHNPQNIFFCLECGSAFPFENLIVKHMVESHHQKQTPALNLRCPLCPDVPSFTRIELFKKHMAEPSAQHSSISHPFTFKQKCKLRFHSIEARLRHDHEHRATKNAPCCFVCGTSRNWWYSSARPDFPYIDHSYIHAFSLWGMCRECGLCYPNELKNQQYFNHFKEQHMIKALDSFLCKVCNLEVDSCSVHDHALERHFVIGVKTDRRKPYIVETSDTMLSAFLGFPVPDNARI</sequence>
<dbReference type="Gene3D" id="3.30.160.60">
    <property type="entry name" value="Classic Zinc Finger"/>
    <property type="match status" value="1"/>
</dbReference>
<dbReference type="InterPro" id="IPR050688">
    <property type="entry name" value="Zinc_finger/UBP_domain"/>
</dbReference>
<keyword evidence="3 5" id="KW-0863">Zinc-finger</keyword>
<keyword evidence="1" id="KW-0479">Metal-binding</keyword>
<evidence type="ECO:0000256" key="1">
    <source>
        <dbReference type="ARBA" id="ARBA00022723"/>
    </source>
</evidence>
<dbReference type="GO" id="GO:0010468">
    <property type="term" value="P:regulation of gene expression"/>
    <property type="evidence" value="ECO:0007669"/>
    <property type="project" value="TreeGrafter"/>
</dbReference>
<evidence type="ECO:0000256" key="3">
    <source>
        <dbReference type="ARBA" id="ARBA00022771"/>
    </source>
</evidence>
<name>A0A915PDL7_9BILA</name>
<keyword evidence="2" id="KW-0677">Repeat</keyword>
<evidence type="ECO:0000313" key="8">
    <source>
        <dbReference type="WBParaSite" id="sdigi.contig110.g4547.t1"/>
    </source>
</evidence>
<dbReference type="PROSITE" id="PS00028">
    <property type="entry name" value="ZINC_FINGER_C2H2_1"/>
    <property type="match status" value="6"/>
</dbReference>
<dbReference type="PANTHER" id="PTHR24403:SF67">
    <property type="entry name" value="FI01116P-RELATED"/>
    <property type="match status" value="1"/>
</dbReference>
<dbReference type="GO" id="GO:0008270">
    <property type="term" value="F:zinc ion binding"/>
    <property type="evidence" value="ECO:0007669"/>
    <property type="project" value="UniProtKB-KW"/>
</dbReference>
<dbReference type="WBParaSite" id="sdigi.contig110.g4547.t1">
    <property type="protein sequence ID" value="sdigi.contig110.g4547.t1"/>
    <property type="gene ID" value="sdigi.contig110.g4547"/>
</dbReference>
<evidence type="ECO:0000313" key="7">
    <source>
        <dbReference type="Proteomes" id="UP000887581"/>
    </source>
</evidence>
<protein>
    <submittedName>
        <fullName evidence="8">C2H2-type domain-containing protein</fullName>
    </submittedName>
</protein>
<dbReference type="PANTHER" id="PTHR24403">
    <property type="entry name" value="ZINC FINGER PROTEIN"/>
    <property type="match status" value="1"/>
</dbReference>
<dbReference type="InterPro" id="IPR013087">
    <property type="entry name" value="Znf_C2H2_type"/>
</dbReference>
<organism evidence="7 8">
    <name type="scientific">Setaria digitata</name>
    <dbReference type="NCBI Taxonomy" id="48799"/>
    <lineage>
        <taxon>Eukaryota</taxon>
        <taxon>Metazoa</taxon>
        <taxon>Ecdysozoa</taxon>
        <taxon>Nematoda</taxon>
        <taxon>Chromadorea</taxon>
        <taxon>Rhabditida</taxon>
        <taxon>Spirurina</taxon>
        <taxon>Spiruromorpha</taxon>
        <taxon>Filarioidea</taxon>
        <taxon>Setariidae</taxon>
        <taxon>Setaria</taxon>
    </lineage>
</organism>
<dbReference type="GO" id="GO:0005634">
    <property type="term" value="C:nucleus"/>
    <property type="evidence" value="ECO:0007669"/>
    <property type="project" value="TreeGrafter"/>
</dbReference>
<evidence type="ECO:0000259" key="6">
    <source>
        <dbReference type="PROSITE" id="PS50157"/>
    </source>
</evidence>
<feature type="domain" description="C2H2-type" evidence="6">
    <location>
        <begin position="413"/>
        <end position="441"/>
    </location>
</feature>
<keyword evidence="7" id="KW-1185">Reference proteome</keyword>